<dbReference type="Proteomes" id="UP001428817">
    <property type="component" value="Unassembled WGS sequence"/>
</dbReference>
<name>A0ABP9PNV5_9PSEU</name>
<feature type="domain" description="Fumarylacetoacetase-like C-terminal" evidence="2">
    <location>
        <begin position="83"/>
        <end position="277"/>
    </location>
</feature>
<protein>
    <recommendedName>
        <fullName evidence="2">Fumarylacetoacetase-like C-terminal domain-containing protein</fullName>
    </recommendedName>
</protein>
<keyword evidence="1" id="KW-0479">Metal-binding</keyword>
<dbReference type="InterPro" id="IPR011234">
    <property type="entry name" value="Fumarylacetoacetase-like_C"/>
</dbReference>
<reference evidence="4" key="1">
    <citation type="journal article" date="2019" name="Int. J. Syst. Evol. Microbiol.">
        <title>The Global Catalogue of Microorganisms (GCM) 10K type strain sequencing project: providing services to taxonomists for standard genome sequencing and annotation.</title>
        <authorList>
            <consortium name="The Broad Institute Genomics Platform"/>
            <consortium name="The Broad Institute Genome Sequencing Center for Infectious Disease"/>
            <person name="Wu L."/>
            <person name="Ma J."/>
        </authorList>
    </citation>
    <scope>NUCLEOTIDE SEQUENCE [LARGE SCALE GENOMIC DNA]</scope>
    <source>
        <strain evidence="4">JCM 18303</strain>
    </source>
</reference>
<gene>
    <name evidence="3" type="ORF">GCM10023321_14090</name>
</gene>
<evidence type="ECO:0000259" key="2">
    <source>
        <dbReference type="Pfam" id="PF01557"/>
    </source>
</evidence>
<proteinExistence type="predicted"/>
<dbReference type="SUPFAM" id="SSF56529">
    <property type="entry name" value="FAH"/>
    <property type="match status" value="1"/>
</dbReference>
<dbReference type="Gene3D" id="3.90.850.10">
    <property type="entry name" value="Fumarylacetoacetase-like, C-terminal domain"/>
    <property type="match status" value="1"/>
</dbReference>
<dbReference type="Pfam" id="PF01557">
    <property type="entry name" value="FAA_hydrolase"/>
    <property type="match status" value="1"/>
</dbReference>
<evidence type="ECO:0000313" key="4">
    <source>
        <dbReference type="Proteomes" id="UP001428817"/>
    </source>
</evidence>
<accession>A0ABP9PNV5</accession>
<comment type="caution">
    <text evidence="3">The sequence shown here is derived from an EMBL/GenBank/DDBJ whole genome shotgun (WGS) entry which is preliminary data.</text>
</comment>
<sequence length="292" mass="31084">MGEVLMRLVTYDDGRVGYVTGDRVVDLGGLLVGGYTVPGTKSAMRRLLERWDQVRKALPAPAPTNSVPLASVRLGPPVPDPTKIVAAPVNYRDHRSEMAMTVDISDLAVFLKAPSSLLPHGGVVRLPYSDRRVDQEGELAAVIGRRAHRVSEADALGHVAGYTACLDITMRGGEDRSTRKSFDTFTPLGPWLVTADEAGPCDDVDLECVVNGEIRQKTNTRSLIWGVAKLVSYVSSVMTLEVGDVIATGTPAGVGPIAAGDEITVTLSRIGTLAVTVASDERGPSPTGTRRR</sequence>
<organism evidence="3 4">
    <name type="scientific">Pseudonocardia eucalypti</name>
    <dbReference type="NCBI Taxonomy" id="648755"/>
    <lineage>
        <taxon>Bacteria</taxon>
        <taxon>Bacillati</taxon>
        <taxon>Actinomycetota</taxon>
        <taxon>Actinomycetes</taxon>
        <taxon>Pseudonocardiales</taxon>
        <taxon>Pseudonocardiaceae</taxon>
        <taxon>Pseudonocardia</taxon>
    </lineage>
</organism>
<dbReference type="EMBL" id="BAABJP010000004">
    <property type="protein sequence ID" value="GAA5149739.1"/>
    <property type="molecule type" value="Genomic_DNA"/>
</dbReference>
<evidence type="ECO:0000313" key="3">
    <source>
        <dbReference type="EMBL" id="GAA5149739.1"/>
    </source>
</evidence>
<keyword evidence="4" id="KW-1185">Reference proteome</keyword>
<evidence type="ECO:0000256" key="1">
    <source>
        <dbReference type="ARBA" id="ARBA00022723"/>
    </source>
</evidence>
<dbReference type="InterPro" id="IPR036663">
    <property type="entry name" value="Fumarylacetoacetase_C_sf"/>
</dbReference>
<dbReference type="PANTHER" id="PTHR11820">
    <property type="entry name" value="ACYLPYRUVASE"/>
    <property type="match status" value="1"/>
</dbReference>